<dbReference type="RefSeq" id="XP_028968284.1">
    <property type="nucleotide sequence ID" value="XM_029112451.1"/>
</dbReference>
<evidence type="ECO:0000256" key="3">
    <source>
        <dbReference type="ARBA" id="ARBA00022989"/>
    </source>
</evidence>
<evidence type="ECO:0000256" key="1">
    <source>
        <dbReference type="ARBA" id="ARBA00004141"/>
    </source>
</evidence>
<feature type="transmembrane region" description="Helical" evidence="7">
    <location>
        <begin position="262"/>
        <end position="286"/>
    </location>
</feature>
<feature type="transmembrane region" description="Helical" evidence="7">
    <location>
        <begin position="225"/>
        <end position="250"/>
    </location>
</feature>
<feature type="region of interest" description="Disordered" evidence="6">
    <location>
        <begin position="383"/>
        <end position="419"/>
    </location>
</feature>
<proteinExistence type="predicted"/>
<dbReference type="AlphaFoldDB" id="A0AAJ7SGM4"/>
<evidence type="ECO:0000256" key="5">
    <source>
        <dbReference type="SAM" id="Coils"/>
    </source>
</evidence>
<dbReference type="KEGG" id="goe:100901318"/>
<dbReference type="Pfam" id="PF03619">
    <property type="entry name" value="Solute_trans_a"/>
    <property type="match status" value="1"/>
</dbReference>
<reference evidence="9" key="1">
    <citation type="submission" date="2025-08" db="UniProtKB">
        <authorList>
            <consortium name="RefSeq"/>
        </authorList>
    </citation>
    <scope>IDENTIFICATION</scope>
</reference>
<gene>
    <name evidence="9" type="primary">LOC100901318</name>
</gene>
<dbReference type="InterPro" id="IPR005178">
    <property type="entry name" value="Ostalpha/TMEM184C"/>
</dbReference>
<dbReference type="Proteomes" id="UP000694867">
    <property type="component" value="Unplaced"/>
</dbReference>
<sequence length="716" mass="80845">MAVDGSQENSEQKESSNEGKENESVGFEGVPPHLSPRVFRVVDEDFLRALPIIVSSQQRNREQLKHNCTMLLDSGYLPTGPETFAVLGRWGVLLCCMETGMVLCTLAIFSRECLYLFRHWPPETATLSCAALSVFPFTSICALTAAIFPHMYDVASALVMLYLPFSLVMYYELVAAYSGGCHVLWELLADQRMPLKGPPLCCILPPCCGQGPILTRKRQRLMRAFIYQLLGVPALLIGIIFICTLVGIHPGDRLEATNASPYLMLIQALSFVLGTYALVICVKLAANHLPQHGLRRKFTVFHLHYTVTRLQVIFFKLTGLTSSLPCIPPLSSMASGIYMSCAMLIGQCFLMSTVSQYFFLHPPPVSPIPGSVVTNGKHVHSERPCPNCEQPSLAPTNTEYAEETFSSDNPSQSLSGPRAVTRSHAHLGRAYSHPVTRLIGTVGGHANFQSLSLRNATGNTDPLSTNRQPANRANLSLDLKQTHTMTLERRQRRQRLQRSGSLEGLDLERSYGARLHQPLRQQSLQQPQTHRLYFGTDLQEQHMRLLQERRDFLERRERLKRQERLERRELEDLQVLQSQRREFEHQQRRHELFNPMMTCSLDEALRIRQLRERQARTWRVSVSGGERLLNGSRGAGGWPVSSLEEVTPLTPSEDLDSDLWTNESRWLRPHVLSDCWSSPPRTTIDSRFRTRSYEVPIVAPEWPVASVAGESAEDFC</sequence>
<keyword evidence="5" id="KW-0175">Coiled coil</keyword>
<comment type="subcellular location">
    <subcellularLocation>
        <location evidence="1">Membrane</location>
        <topology evidence="1">Multi-pass membrane protein</topology>
    </subcellularLocation>
</comment>
<keyword evidence="2 7" id="KW-0812">Transmembrane</keyword>
<dbReference type="GeneID" id="100901318"/>
<organism evidence="8 9">
    <name type="scientific">Galendromus occidentalis</name>
    <name type="common">western predatory mite</name>
    <dbReference type="NCBI Taxonomy" id="34638"/>
    <lineage>
        <taxon>Eukaryota</taxon>
        <taxon>Metazoa</taxon>
        <taxon>Ecdysozoa</taxon>
        <taxon>Arthropoda</taxon>
        <taxon>Chelicerata</taxon>
        <taxon>Arachnida</taxon>
        <taxon>Acari</taxon>
        <taxon>Parasitiformes</taxon>
        <taxon>Mesostigmata</taxon>
        <taxon>Gamasina</taxon>
        <taxon>Phytoseioidea</taxon>
        <taxon>Phytoseiidae</taxon>
        <taxon>Typhlodrominae</taxon>
        <taxon>Galendromus</taxon>
    </lineage>
</organism>
<evidence type="ECO:0000256" key="6">
    <source>
        <dbReference type="SAM" id="MobiDB-lite"/>
    </source>
</evidence>
<evidence type="ECO:0000313" key="8">
    <source>
        <dbReference type="Proteomes" id="UP000694867"/>
    </source>
</evidence>
<dbReference type="GO" id="GO:0016020">
    <property type="term" value="C:membrane"/>
    <property type="evidence" value="ECO:0007669"/>
    <property type="project" value="UniProtKB-SubCell"/>
</dbReference>
<evidence type="ECO:0000256" key="2">
    <source>
        <dbReference type="ARBA" id="ARBA00022692"/>
    </source>
</evidence>
<keyword evidence="3 7" id="KW-1133">Transmembrane helix</keyword>
<feature type="compositionally biased region" description="Basic and acidic residues" evidence="6">
    <location>
        <begin position="10"/>
        <end position="23"/>
    </location>
</feature>
<accession>A0AAJ7SGM4</accession>
<evidence type="ECO:0000256" key="7">
    <source>
        <dbReference type="SAM" id="Phobius"/>
    </source>
</evidence>
<feature type="region of interest" description="Disordered" evidence="6">
    <location>
        <begin position="1"/>
        <end position="31"/>
    </location>
</feature>
<feature type="coiled-coil region" evidence="5">
    <location>
        <begin position="542"/>
        <end position="579"/>
    </location>
</feature>
<protein>
    <submittedName>
        <fullName evidence="9">Uncharacterized protein LOC100901318</fullName>
    </submittedName>
</protein>
<feature type="compositionally biased region" description="Polar residues" evidence="6">
    <location>
        <begin position="389"/>
        <end position="415"/>
    </location>
</feature>
<feature type="transmembrane region" description="Helical" evidence="7">
    <location>
        <begin position="129"/>
        <end position="148"/>
    </location>
</feature>
<feature type="transmembrane region" description="Helical" evidence="7">
    <location>
        <begin position="298"/>
        <end position="317"/>
    </location>
</feature>
<dbReference type="PANTHER" id="PTHR23423">
    <property type="entry name" value="ORGANIC SOLUTE TRANSPORTER-RELATED"/>
    <property type="match status" value="1"/>
</dbReference>
<keyword evidence="4 7" id="KW-0472">Membrane</keyword>
<feature type="transmembrane region" description="Helical" evidence="7">
    <location>
        <begin position="168"/>
        <end position="188"/>
    </location>
</feature>
<feature type="transmembrane region" description="Helical" evidence="7">
    <location>
        <begin position="90"/>
        <end position="109"/>
    </location>
</feature>
<name>A0AAJ7SGM4_9ACAR</name>
<keyword evidence="8" id="KW-1185">Reference proteome</keyword>
<evidence type="ECO:0000313" key="9">
    <source>
        <dbReference type="RefSeq" id="XP_028968284.1"/>
    </source>
</evidence>
<dbReference type="SMART" id="SM01417">
    <property type="entry name" value="Solute_trans_a"/>
    <property type="match status" value="1"/>
</dbReference>
<evidence type="ECO:0000256" key="4">
    <source>
        <dbReference type="ARBA" id="ARBA00023136"/>
    </source>
</evidence>